<evidence type="ECO:0000256" key="2">
    <source>
        <dbReference type="ARBA" id="ARBA00023002"/>
    </source>
</evidence>
<dbReference type="RefSeq" id="XP_033529227.1">
    <property type="nucleotide sequence ID" value="XM_033662969.1"/>
</dbReference>
<comment type="function">
    <text evidence="4">NAD(+)-dependent glutamate dehydrogenase which degrades glutamate to ammonia and alpha-ketoglutarate.</text>
</comment>
<dbReference type="InterPro" id="IPR055480">
    <property type="entry name" value="NAD-GDH_N"/>
</dbReference>
<evidence type="ECO:0000256" key="1">
    <source>
        <dbReference type="ARBA" id="ARBA00006382"/>
    </source>
</evidence>
<dbReference type="Pfam" id="PF00208">
    <property type="entry name" value="ELFV_dehydrog"/>
    <property type="match status" value="1"/>
</dbReference>
<name>A0A6A6AT47_9PLEO</name>
<feature type="region of interest" description="Disordered" evidence="5">
    <location>
        <begin position="28"/>
        <end position="59"/>
    </location>
</feature>
<accession>A0A6A6AT47</accession>
<dbReference type="InterPro" id="IPR016210">
    <property type="entry name" value="NAD-GDH_euk"/>
</dbReference>
<organism evidence="7 8">
    <name type="scientific">Dothidotthia symphoricarpi CBS 119687</name>
    <dbReference type="NCBI Taxonomy" id="1392245"/>
    <lineage>
        <taxon>Eukaryota</taxon>
        <taxon>Fungi</taxon>
        <taxon>Dikarya</taxon>
        <taxon>Ascomycota</taxon>
        <taxon>Pezizomycotina</taxon>
        <taxon>Dothideomycetes</taxon>
        <taxon>Pleosporomycetidae</taxon>
        <taxon>Pleosporales</taxon>
        <taxon>Dothidotthiaceae</taxon>
        <taxon>Dothidotthia</taxon>
    </lineage>
</organism>
<dbReference type="Gene3D" id="3.40.50.720">
    <property type="entry name" value="NAD(P)-binding Rossmann-like Domain"/>
    <property type="match status" value="1"/>
</dbReference>
<dbReference type="EC" id="1.4.1.2" evidence="4"/>
<dbReference type="InterPro" id="IPR036291">
    <property type="entry name" value="NAD(P)-bd_dom_sf"/>
</dbReference>
<dbReference type="Pfam" id="PF23147">
    <property type="entry name" value="GDH2_N"/>
    <property type="match status" value="1"/>
</dbReference>
<feature type="domain" description="Glutamate/phenylalanine/leucine/valine/L-tryptophan dehydrogenase C-terminal" evidence="6">
    <location>
        <begin position="699"/>
        <end position="963"/>
    </location>
</feature>
<dbReference type="GO" id="GO:0006538">
    <property type="term" value="P:L-glutamate catabolic process"/>
    <property type="evidence" value="ECO:0007669"/>
    <property type="project" value="UniProtKB-UniRule"/>
</dbReference>
<evidence type="ECO:0000259" key="6">
    <source>
        <dbReference type="SMART" id="SM00839"/>
    </source>
</evidence>
<dbReference type="PIRSF" id="PIRSF000184">
    <property type="entry name" value="GDH_NAD"/>
    <property type="match status" value="1"/>
</dbReference>
<evidence type="ECO:0000313" key="8">
    <source>
        <dbReference type="Proteomes" id="UP000799771"/>
    </source>
</evidence>
<dbReference type="GO" id="GO:0004352">
    <property type="term" value="F:glutamate dehydrogenase (NAD+) activity"/>
    <property type="evidence" value="ECO:0007669"/>
    <property type="project" value="UniProtKB-UniRule"/>
</dbReference>
<dbReference type="InterPro" id="IPR046346">
    <property type="entry name" value="Aminoacid_DH-like_N_sf"/>
</dbReference>
<evidence type="ECO:0000256" key="3">
    <source>
        <dbReference type="ARBA" id="ARBA00023027"/>
    </source>
</evidence>
<reference evidence="7" key="1">
    <citation type="journal article" date="2020" name="Stud. Mycol.">
        <title>101 Dothideomycetes genomes: a test case for predicting lifestyles and emergence of pathogens.</title>
        <authorList>
            <person name="Haridas S."/>
            <person name="Albert R."/>
            <person name="Binder M."/>
            <person name="Bloem J."/>
            <person name="Labutti K."/>
            <person name="Salamov A."/>
            <person name="Andreopoulos B."/>
            <person name="Baker S."/>
            <person name="Barry K."/>
            <person name="Bills G."/>
            <person name="Bluhm B."/>
            <person name="Cannon C."/>
            <person name="Castanera R."/>
            <person name="Culley D."/>
            <person name="Daum C."/>
            <person name="Ezra D."/>
            <person name="Gonzalez J."/>
            <person name="Henrissat B."/>
            <person name="Kuo A."/>
            <person name="Liang C."/>
            <person name="Lipzen A."/>
            <person name="Lutzoni F."/>
            <person name="Magnuson J."/>
            <person name="Mondo S."/>
            <person name="Nolan M."/>
            <person name="Ohm R."/>
            <person name="Pangilinan J."/>
            <person name="Park H.-J."/>
            <person name="Ramirez L."/>
            <person name="Alfaro M."/>
            <person name="Sun H."/>
            <person name="Tritt A."/>
            <person name="Yoshinaga Y."/>
            <person name="Zwiers L.-H."/>
            <person name="Turgeon B."/>
            <person name="Goodwin S."/>
            <person name="Spatafora J."/>
            <person name="Crous P."/>
            <person name="Grigoriev I."/>
        </authorList>
    </citation>
    <scope>NUCLEOTIDE SEQUENCE</scope>
    <source>
        <strain evidence="7">CBS 119687</strain>
    </source>
</reference>
<dbReference type="InterPro" id="IPR056365">
    <property type="entry name" value="NAD-GDH_2nd"/>
</dbReference>
<keyword evidence="2 4" id="KW-0560">Oxidoreductase</keyword>
<keyword evidence="8" id="KW-1185">Reference proteome</keyword>
<dbReference type="PANTHER" id="PTHR11606">
    <property type="entry name" value="GLUTAMATE DEHYDROGENASE"/>
    <property type="match status" value="1"/>
</dbReference>
<dbReference type="SUPFAM" id="SSF53223">
    <property type="entry name" value="Aminoacid dehydrogenase-like, N-terminal domain"/>
    <property type="match status" value="1"/>
</dbReference>
<comment type="catalytic activity">
    <reaction evidence="4">
        <text>L-glutamate + NAD(+) + H2O = 2-oxoglutarate + NH4(+) + NADH + H(+)</text>
        <dbReference type="Rhea" id="RHEA:15133"/>
        <dbReference type="ChEBI" id="CHEBI:15377"/>
        <dbReference type="ChEBI" id="CHEBI:15378"/>
        <dbReference type="ChEBI" id="CHEBI:16810"/>
        <dbReference type="ChEBI" id="CHEBI:28938"/>
        <dbReference type="ChEBI" id="CHEBI:29985"/>
        <dbReference type="ChEBI" id="CHEBI:57540"/>
        <dbReference type="ChEBI" id="CHEBI:57945"/>
        <dbReference type="EC" id="1.4.1.2"/>
    </reaction>
</comment>
<gene>
    <name evidence="7" type="ORF">P153DRAFT_278683</name>
</gene>
<keyword evidence="3 4" id="KW-0520">NAD</keyword>
<dbReference type="SUPFAM" id="SSF51735">
    <property type="entry name" value="NAD(P)-binding Rossmann-fold domains"/>
    <property type="match status" value="1"/>
</dbReference>
<evidence type="ECO:0000313" key="7">
    <source>
        <dbReference type="EMBL" id="KAF2134840.1"/>
    </source>
</evidence>
<dbReference type="Proteomes" id="UP000799771">
    <property type="component" value="Unassembled WGS sequence"/>
</dbReference>
<comment type="similarity">
    <text evidence="1 4">Belongs to the Glu/Leu/Phe/Val dehydrogenases family.</text>
</comment>
<dbReference type="PANTHER" id="PTHR11606:SF24">
    <property type="entry name" value="NAD-SPECIFIC GLUTAMATE DEHYDROGENASE"/>
    <property type="match status" value="1"/>
</dbReference>
<evidence type="ECO:0000256" key="5">
    <source>
        <dbReference type="SAM" id="MobiDB-lite"/>
    </source>
</evidence>
<evidence type="ECO:0000256" key="4">
    <source>
        <dbReference type="PIRNR" id="PIRNR000184"/>
    </source>
</evidence>
<dbReference type="AlphaFoldDB" id="A0A6A6AT47"/>
<sequence>MASTPVNGAAGVHGAQLQHRLLDEVVRTPDRRPSPLPTHLSVSGSGTGTPRVIPQEGSGGSGYVAPVFEGKEQQMESVMDRVEEQGFIPPELVEQEVNWFYYELGIDDMYFATETVEVVAKHIHSLYGAKVAAYARDDKRLEIRLDKEAEDHAVYIDTSKPGISVLDGPKYEQRIGEKYLHGSSSAARYRVESFRSASPLPGSDEQQVRCYFVYKCEFVDPNPGETETNIEKIGDKRFLQKATPNTKSIYQQALEVAVERTGPVIEYFSIEGSRDKRLVIAYKQGSALGLFSALSHLYHYYGLTTSRKYVEQFSNGYTVMSLYLSSLPGAAGAKYPIIESSIHQIMKEVSLLYCIPQNKFQALFATGRLSLQETIYAHCVWVFVTHFLNRLGSEYTALASILDVENSAHAELLAKLKRRLRAETFTADYIWEIINQYPDLVHQLYLSFANTHYVQRRGDNDDFLPTLSFLRLKIDKVQTSDELTDSINKAVVNEHHETVMNSFRIFNSCVLKTNFYTPTKVAISFRLNPTFLPPSEYQQPLYGMFLVIGSEFRGFHLRFRDIARGGIRIVKSRTQEAYSINARSLFDENYNLANTQQRKNKDIPEGGSKGVVLLDFHHQEKARGAFEKYIDSILDLLLPPSSPGIKDPIVDLHGKEEILFMGPDENTADLVDWATEHARVRGAPWWKSFFTGKSPKLGGIPHDRYGMTTLSVREYVLGIYRKLNLDPSKVRKLQTGGPDGDLGSNEILLSNEKYVSIVDGSGVLVDTNGIDHEELLRLAKNRLMINSFDASKLSSQGYRVLVDDVNVKLPSGETVFNGTTFRNLFHLRSDIKYDTFVPCGGRPESIDLGTANKLIVDGKSVIPYIIEGANLFITQDAKLRLEKAGCILYKDASANKGGVTSSSLEVLASLSFDDESFIEHMCVREDGTVPEFYNKYVQQVQKTIQNNARLEFEAIWREHQATGQPRSILSDVLSNAITKLDEELQSTDLWNNVEFRKSVLSEALPNLLLEQIGLDKLMARVPENYLRAIFGSYLASRFVYEYGVSVSQFAFFDFMSKRMAKNHKASSQ</sequence>
<dbReference type="OrthoDB" id="184415at2759"/>
<dbReference type="InterPro" id="IPR006096">
    <property type="entry name" value="Glu/Leu/Phe/Val/Trp_DH_C"/>
</dbReference>
<proteinExistence type="inferred from homology"/>
<dbReference type="SMART" id="SM00839">
    <property type="entry name" value="ELFV_dehydrog"/>
    <property type="match status" value="1"/>
</dbReference>
<dbReference type="EMBL" id="ML977497">
    <property type="protein sequence ID" value="KAF2134840.1"/>
    <property type="molecule type" value="Genomic_DNA"/>
</dbReference>
<dbReference type="Pfam" id="PF23152">
    <property type="entry name" value="GDH_2nd"/>
    <property type="match status" value="1"/>
</dbReference>
<dbReference type="GeneID" id="54403401"/>
<protein>
    <recommendedName>
        <fullName evidence="4">NAD-specific glutamate dehydrogenase</fullName>
        <ecNumber evidence="4">1.4.1.2</ecNumber>
    </recommendedName>
</protein>
<dbReference type="GO" id="GO:0005739">
    <property type="term" value="C:mitochondrion"/>
    <property type="evidence" value="ECO:0007669"/>
    <property type="project" value="UniProtKB-UniRule"/>
</dbReference>